<reference evidence="1 2" key="1">
    <citation type="journal article" date="2014" name="J. Microbiol.">
        <title>Diaminobutyricibacter tongyongensis gen. nov., sp. nov. and Homoserinibacter gongjuensis gen. nov., sp. nov. belong to the family Microbacteriaceae.</title>
        <authorList>
            <person name="Kim S.J."/>
            <person name="Ahn J.H."/>
            <person name="Weon H.Y."/>
            <person name="Hamada M."/>
            <person name="Suzuki K."/>
            <person name="Kwon S.W."/>
        </authorList>
    </citation>
    <scope>NUCLEOTIDE SEQUENCE [LARGE SCALE GENOMIC DNA]</scope>
    <source>
        <strain evidence="1 2">NBRC 108724</strain>
    </source>
</reference>
<comment type="caution">
    <text evidence="1">The sequence shown here is derived from an EMBL/GenBank/DDBJ whole genome shotgun (WGS) entry which is preliminary data.</text>
</comment>
<gene>
    <name evidence="1" type="ORF">G3T36_10670</name>
</gene>
<evidence type="ECO:0000313" key="2">
    <source>
        <dbReference type="Proteomes" id="UP000474967"/>
    </source>
</evidence>
<proteinExistence type="predicted"/>
<accession>A0A6L9XY32</accession>
<evidence type="ECO:0000313" key="1">
    <source>
        <dbReference type="EMBL" id="NEN06339.1"/>
    </source>
</evidence>
<protein>
    <submittedName>
        <fullName evidence="1">Uncharacterized protein</fullName>
    </submittedName>
</protein>
<dbReference type="RefSeq" id="WP_163289765.1">
    <property type="nucleotide sequence ID" value="NZ_JAAGWY010000002.1"/>
</dbReference>
<dbReference type="Proteomes" id="UP000474967">
    <property type="component" value="Unassembled WGS sequence"/>
</dbReference>
<keyword evidence="2" id="KW-1185">Reference proteome</keyword>
<sequence length="73" mass="7888">MGMEFSGLDDIGDFLNGEGERLVAENLAQVARQNGQSNVDNIALELEGNDGTFDEARIRALANEILAEPAEDH</sequence>
<name>A0A6L9XY32_9MICO</name>
<organism evidence="1 2">
    <name type="scientific">Leifsonia tongyongensis</name>
    <dbReference type="NCBI Taxonomy" id="1268043"/>
    <lineage>
        <taxon>Bacteria</taxon>
        <taxon>Bacillati</taxon>
        <taxon>Actinomycetota</taxon>
        <taxon>Actinomycetes</taxon>
        <taxon>Micrococcales</taxon>
        <taxon>Microbacteriaceae</taxon>
        <taxon>Leifsonia</taxon>
    </lineage>
</organism>
<dbReference type="EMBL" id="JAAGWY010000002">
    <property type="protein sequence ID" value="NEN06339.1"/>
    <property type="molecule type" value="Genomic_DNA"/>
</dbReference>
<dbReference type="AlphaFoldDB" id="A0A6L9XY32"/>